<dbReference type="InterPro" id="IPR023405">
    <property type="entry name" value="Topo_IA_core_domain"/>
</dbReference>
<dbReference type="NCBIfam" id="TIGR01051">
    <property type="entry name" value="topA_bact"/>
    <property type="match status" value="1"/>
</dbReference>
<evidence type="ECO:0000256" key="5">
    <source>
        <dbReference type="ARBA" id="ARBA00023029"/>
    </source>
</evidence>
<reference evidence="11" key="1">
    <citation type="submission" date="2016-10" db="EMBL/GenBank/DDBJ databases">
        <title>The High Quality Genome of Vibrio alginolyticus K01M1.</title>
        <authorList>
            <person name="Wendling C."/>
            <person name="Chibani C.M."/>
            <person name="Hertel R."/>
            <person name="Sproer C."/>
            <person name="Bunk B."/>
            <person name="Overmann J."/>
            <person name="Roth O."/>
            <person name="Liesegang H."/>
        </authorList>
    </citation>
    <scope>NUCLEOTIDE SEQUENCE</scope>
    <source>
        <strain evidence="11">K05K4</strain>
        <plasmid evidence="11">pL289</plasmid>
    </source>
</reference>
<dbReference type="SMART" id="SM00437">
    <property type="entry name" value="TOP1Ac"/>
    <property type="match status" value="1"/>
</dbReference>
<dbReference type="EC" id="5.6.2.1" evidence="8"/>
<keyword evidence="4" id="KW-0460">Magnesium</keyword>
<dbReference type="PROSITE" id="PS50880">
    <property type="entry name" value="TOPRIM"/>
    <property type="match status" value="1"/>
</dbReference>
<dbReference type="InterPro" id="IPR003601">
    <property type="entry name" value="Topo_IA_2"/>
</dbReference>
<keyword evidence="7 8" id="KW-0413">Isomerase</keyword>
<feature type="domain" description="Toprim" evidence="9">
    <location>
        <begin position="1"/>
        <end position="109"/>
    </location>
</feature>
<comment type="catalytic activity">
    <reaction evidence="1 8">
        <text>ATP-independent breakage of single-stranded DNA, followed by passage and rejoining.</text>
        <dbReference type="EC" id="5.6.2.1"/>
    </reaction>
</comment>
<feature type="site" description="Interaction with DNA" evidence="8">
    <location>
        <position position="303"/>
    </location>
</feature>
<keyword evidence="3" id="KW-0479">Metal-binding</keyword>
<dbReference type="SUPFAM" id="SSF56712">
    <property type="entry name" value="Prokaryotic type I DNA topoisomerase"/>
    <property type="match status" value="1"/>
</dbReference>
<feature type="site" description="Interaction with DNA" evidence="8">
    <location>
        <position position="31"/>
    </location>
</feature>
<comment type="similarity">
    <text evidence="2 8">Belongs to the type IA topoisomerase family.</text>
</comment>
<dbReference type="InterPro" id="IPR023406">
    <property type="entry name" value="Topo_IA_AS"/>
</dbReference>
<dbReference type="AlphaFoldDB" id="A0A1W6VAH1"/>
<gene>
    <name evidence="8" type="primary">topA</name>
    <name evidence="11" type="ORF">K05K4_50610</name>
</gene>
<evidence type="ECO:0000256" key="7">
    <source>
        <dbReference type="ARBA" id="ARBA00023235"/>
    </source>
</evidence>
<evidence type="ECO:0000256" key="1">
    <source>
        <dbReference type="ARBA" id="ARBA00000213"/>
    </source>
</evidence>
<dbReference type="EMBL" id="CP017904">
    <property type="protein sequence ID" value="ARP21763.1"/>
    <property type="molecule type" value="Genomic_DNA"/>
</dbReference>
<evidence type="ECO:0000256" key="3">
    <source>
        <dbReference type="ARBA" id="ARBA00022723"/>
    </source>
</evidence>
<dbReference type="Pfam" id="PF01131">
    <property type="entry name" value="Topoisom_bac"/>
    <property type="match status" value="1"/>
</dbReference>
<dbReference type="Gene3D" id="1.10.290.10">
    <property type="entry name" value="Topoisomerase I, domain 4"/>
    <property type="match status" value="1"/>
</dbReference>
<dbReference type="PRINTS" id="PR00417">
    <property type="entry name" value="PRTPISMRASEI"/>
</dbReference>
<feature type="active site" description="O-(5'-phospho-DNA)-tyrosine intermediate" evidence="8">
    <location>
        <position position="301"/>
    </location>
</feature>
<dbReference type="Gene3D" id="1.10.460.10">
    <property type="entry name" value="Topoisomerase I, domain 2"/>
    <property type="match status" value="1"/>
</dbReference>
<dbReference type="SMART" id="SM00493">
    <property type="entry name" value="TOPRIM"/>
    <property type="match status" value="1"/>
</dbReference>
<evidence type="ECO:0000256" key="4">
    <source>
        <dbReference type="ARBA" id="ARBA00022842"/>
    </source>
</evidence>
<accession>A0A1W6VAH1</accession>
<dbReference type="InterPro" id="IPR006171">
    <property type="entry name" value="TOPRIM_dom"/>
</dbReference>
<feature type="domain" description="Topo IA-type catalytic" evidence="10">
    <location>
        <begin position="125"/>
        <end position="568"/>
    </location>
</feature>
<feature type="site" description="Interaction with DNA" evidence="8">
    <location>
        <position position="139"/>
    </location>
</feature>
<dbReference type="GO" id="GO:0006265">
    <property type="term" value="P:DNA topological change"/>
    <property type="evidence" value="ECO:0007669"/>
    <property type="project" value="UniProtKB-UniRule"/>
</dbReference>
<comment type="caution">
    <text evidence="8">Lacks conserved residue(s) required for the propagation of feature annotation.</text>
</comment>
<organism evidence="11">
    <name type="scientific">Vibrio alginolyticus</name>
    <dbReference type="NCBI Taxonomy" id="663"/>
    <lineage>
        <taxon>Bacteria</taxon>
        <taxon>Pseudomonadati</taxon>
        <taxon>Pseudomonadota</taxon>
        <taxon>Gammaproteobacteria</taxon>
        <taxon>Vibrionales</taxon>
        <taxon>Vibrionaceae</taxon>
        <taxon>Vibrio</taxon>
    </lineage>
</organism>
<evidence type="ECO:0000256" key="2">
    <source>
        <dbReference type="ARBA" id="ARBA00009446"/>
    </source>
</evidence>
<keyword evidence="11" id="KW-0614">Plasmid</keyword>
<dbReference type="SMART" id="SM00436">
    <property type="entry name" value="TOP1Bc"/>
    <property type="match status" value="1"/>
</dbReference>
<keyword evidence="5 8" id="KW-0799">Topoisomerase</keyword>
<comment type="subunit">
    <text evidence="8">Monomer.</text>
</comment>
<dbReference type="HAMAP" id="MF_00952">
    <property type="entry name" value="Topoisom_1_prok"/>
    <property type="match status" value="1"/>
</dbReference>
<dbReference type="CDD" id="cd03363">
    <property type="entry name" value="TOPRIM_TopoIA_TopoI"/>
    <property type="match status" value="1"/>
</dbReference>
<dbReference type="PANTHER" id="PTHR42785">
    <property type="entry name" value="DNA TOPOISOMERASE, TYPE IA, CORE"/>
    <property type="match status" value="1"/>
</dbReference>
<dbReference type="InterPro" id="IPR028612">
    <property type="entry name" value="Topoisom_1_IA"/>
</dbReference>
<evidence type="ECO:0000256" key="8">
    <source>
        <dbReference type="HAMAP-Rule" id="MF_00952"/>
    </source>
</evidence>
<dbReference type="InterPro" id="IPR000380">
    <property type="entry name" value="Topo_IA"/>
</dbReference>
<dbReference type="RefSeq" id="WP_086048392.1">
    <property type="nucleotide sequence ID" value="NZ_CP017893.1"/>
</dbReference>
<keyword evidence="6 8" id="KW-0238">DNA-binding</keyword>
<feature type="region of interest" description="Interaction with DNA" evidence="8">
    <location>
        <begin position="158"/>
        <end position="163"/>
    </location>
</feature>
<dbReference type="InterPro" id="IPR013497">
    <property type="entry name" value="Topo_IA_cen"/>
</dbReference>
<dbReference type="InterPro" id="IPR013824">
    <property type="entry name" value="Topo_IA_cen_sub1"/>
</dbReference>
<feature type="site" description="Interaction with DNA" evidence="8">
    <location>
        <position position="135"/>
    </location>
</feature>
<dbReference type="CDD" id="cd00186">
    <property type="entry name" value="TOP1Ac"/>
    <property type="match status" value="1"/>
</dbReference>
<dbReference type="Gene3D" id="2.70.20.10">
    <property type="entry name" value="Topoisomerase I, domain 3"/>
    <property type="match status" value="1"/>
</dbReference>
<feature type="site" description="Interaction with DNA" evidence="8">
    <location>
        <position position="136"/>
    </location>
</feature>
<dbReference type="InterPro" id="IPR013825">
    <property type="entry name" value="Topo_IA_cen_sub2"/>
</dbReference>
<dbReference type="Gene3D" id="3.40.50.140">
    <property type="match status" value="1"/>
</dbReference>
<evidence type="ECO:0000313" key="11">
    <source>
        <dbReference type="EMBL" id="ARP21763.1"/>
    </source>
</evidence>
<feature type="site" description="Interaction with DNA" evidence="8">
    <location>
        <position position="500"/>
    </location>
</feature>
<evidence type="ECO:0000259" key="10">
    <source>
        <dbReference type="PROSITE" id="PS52039"/>
    </source>
</evidence>
<dbReference type="Pfam" id="PF01751">
    <property type="entry name" value="Toprim"/>
    <property type="match status" value="1"/>
</dbReference>
<dbReference type="PROSITE" id="PS52039">
    <property type="entry name" value="TOPO_IA_2"/>
    <property type="match status" value="1"/>
</dbReference>
<proteinExistence type="inferred from homology"/>
<feature type="site" description="Interaction with DNA" evidence="8">
    <location>
        <position position="144"/>
    </location>
</feature>
<dbReference type="InterPro" id="IPR005733">
    <property type="entry name" value="TopoI_bac-type"/>
</dbReference>
<dbReference type="InterPro" id="IPR013826">
    <property type="entry name" value="Topo_IA_cen_sub3"/>
</dbReference>
<evidence type="ECO:0000256" key="6">
    <source>
        <dbReference type="ARBA" id="ARBA00023125"/>
    </source>
</evidence>
<protein>
    <recommendedName>
        <fullName evidence="8">DNA topoisomerase 1</fullName>
        <ecNumber evidence="8">5.6.2.1</ecNumber>
    </recommendedName>
    <alternativeName>
        <fullName evidence="8">DNA topoisomerase I</fullName>
    </alternativeName>
</protein>
<dbReference type="PROSITE" id="PS00396">
    <property type="entry name" value="TOPO_IA_1"/>
    <property type="match status" value="1"/>
</dbReference>
<dbReference type="GO" id="GO:0003917">
    <property type="term" value="F:DNA topoisomerase type I (single strand cut, ATP-independent) activity"/>
    <property type="evidence" value="ECO:0007669"/>
    <property type="project" value="UniProtKB-UniRule"/>
</dbReference>
<sequence>MDLVIVESPAKAKTINKYLGDNYQVLSSVGHIRDLAPNGLSLDANLHPIYEVMEDKKKVVANIRKALARANQVYLMTDADREGEAISWHLREELGLKPGQYKRCVFTEITQSAIQKAIQNCRDIDMSMVEAQEARRVLDRIIGYTVSPIMSGLYQAPSTGRVQTVATMLVVDRQIEINKFQRKPYYDINLIFNNKGANWSAKLELDNLIRSGKFDKEIIQLNDSSKYRLVNPSFAYAIEKVMFNTQKVVVSSVSKTPRTRNPPPPFTTSSLLQTASAKLGWGSVKIMSVAQKLYESGIITYMRTDCPNLADENIELVRAEILALQKNNPDSLKKSLLPSTPNRFAASENAQEGHEAIRPTKMNFTASRIKDDDGAALYDLIWRRTMACQMAPMEYDLNEIELRSLKAIKGEHLYFKASGKSVTFDGFMLVYDDSEDSEDKPALPVVEKNSEIVINRVENDNKFTRPPPHYTEPTLIKELEKREIARPSTYASTVSTIIKRGYVVRDKKNLEATRTAMKYIENIRNDFTFVDYSYTASSEHKLDKIHQGQLSFDQFINAENSTLNEDIDRFSQNHSQKMSTCRSCGNNTLIRRKGQETSTHYHSCFKCRATYPDLNGKPHYDYEPPKLTEHKCPRCKVNNLKLYSKNPKKEQRWFGCSDSNCKTLIPSTSDTWNINQPVPDIELWQSKHQYQCPKCHKQGKNNFLVLAARNPDKDYRNYFCELKEKCFTFVRCTEDSWNTDNPKPDYKHYELNHTHQCPVCKRSHLKLNKAKTKWYCGLGKDKCSTFINNLQDENLENKPDIEGFLRELSERITCPKCQKGYLVYGKEYGNYFCSAKCGVSVFSCDTQPPTPDLDEYKQRQPCCVSGCKGQIVRTRDRKKYRCNSKNCDAMYDKASDGTPDIEGFQANKLCPNCNKGVLIHSKQNHNFFCSTKCGAFINESSSNPELPDIAEFKSRPRCVVDGCNGHLVLTRNGDQFRCSERGCGTFLTIVPGGSTPDYAKFESDKAALRACPECECVSLKISKGSPDKKPQYFCTSNICQSKQFTTFVPMAHDGEPDYESYAQKKRDWQERNSK</sequence>
<evidence type="ECO:0000259" key="9">
    <source>
        <dbReference type="PROSITE" id="PS50880"/>
    </source>
</evidence>
<comment type="function">
    <text evidence="8">Releases the supercoiling and torsional tension of DNA, which is introduced during the DNA replication and transcription, by transiently cleaving and rejoining one strand of the DNA duplex. Introduces a single-strand break via transesterification at a target site in duplex DNA. The scissile phosphodiester is attacked by the catalytic tyrosine of the enzyme, resulting in the formation of a DNA-(5'-phosphotyrosyl)-enzyme intermediate and the expulsion of a 3'-OH DNA strand. The free DNA strand then undergoes passage around the unbroken strand, thus removing DNA supercoils. Finally, in the religation step, the DNA 3'-OH attacks the covalent intermediate to expel the active-site tyrosine and restore the DNA phosphodiester backbone.</text>
</comment>
<dbReference type="InterPro" id="IPR003602">
    <property type="entry name" value="Topo_IA_DNA-bd_dom"/>
</dbReference>
<dbReference type="InterPro" id="IPR034149">
    <property type="entry name" value="TOPRIM_TopoI"/>
</dbReference>
<dbReference type="GO" id="GO:0046872">
    <property type="term" value="F:metal ion binding"/>
    <property type="evidence" value="ECO:0007669"/>
    <property type="project" value="UniProtKB-KW"/>
</dbReference>
<name>A0A1W6VAH1_VIBAL</name>
<geneLocation type="plasmid" evidence="11">
    <name>pL289</name>
</geneLocation>
<dbReference type="PANTHER" id="PTHR42785:SF1">
    <property type="entry name" value="DNA TOPOISOMERASE"/>
    <property type="match status" value="1"/>
</dbReference>
<dbReference type="GO" id="GO:0003677">
    <property type="term" value="F:DNA binding"/>
    <property type="evidence" value="ECO:0007669"/>
    <property type="project" value="UniProtKB-KW"/>
</dbReference>